<dbReference type="Gene3D" id="1.10.30.50">
    <property type="match status" value="1"/>
</dbReference>
<comment type="caution">
    <text evidence="1">The sequence shown here is derived from an EMBL/GenBank/DDBJ whole genome shotgun (WGS) entry which is preliminary data.</text>
</comment>
<organism evidence="1 2">
    <name type="scientific">Gulosibacter faecalis</name>
    <dbReference type="NCBI Taxonomy" id="272240"/>
    <lineage>
        <taxon>Bacteria</taxon>
        <taxon>Bacillati</taxon>
        <taxon>Actinomycetota</taxon>
        <taxon>Actinomycetes</taxon>
        <taxon>Micrococcales</taxon>
        <taxon>Microbacteriaceae</taxon>
        <taxon>Gulosibacter</taxon>
    </lineage>
</organism>
<keyword evidence="1" id="KW-0540">Nuclease</keyword>
<keyword evidence="1" id="KW-0378">Hydrolase</keyword>
<keyword evidence="2" id="KW-1185">Reference proteome</keyword>
<dbReference type="Proteomes" id="UP001597492">
    <property type="component" value="Unassembled WGS sequence"/>
</dbReference>
<dbReference type="EMBL" id="JBHUNE010000001">
    <property type="protein sequence ID" value="MFD2757080.1"/>
    <property type="molecule type" value="Genomic_DNA"/>
</dbReference>
<reference evidence="2" key="1">
    <citation type="journal article" date="2019" name="Int. J. Syst. Evol. Microbiol.">
        <title>The Global Catalogue of Microorganisms (GCM) 10K type strain sequencing project: providing services to taxonomists for standard genome sequencing and annotation.</title>
        <authorList>
            <consortium name="The Broad Institute Genomics Platform"/>
            <consortium name="The Broad Institute Genome Sequencing Center for Infectious Disease"/>
            <person name="Wu L."/>
            <person name="Ma J."/>
        </authorList>
    </citation>
    <scope>NUCLEOTIDE SEQUENCE [LARGE SCALE GENOMIC DNA]</scope>
    <source>
        <strain evidence="2">TISTR 1514</strain>
    </source>
</reference>
<accession>A0ABW5UUH4</accession>
<dbReference type="GO" id="GO:0004519">
    <property type="term" value="F:endonuclease activity"/>
    <property type="evidence" value="ECO:0007669"/>
    <property type="project" value="UniProtKB-KW"/>
</dbReference>
<keyword evidence="1" id="KW-0255">Endonuclease</keyword>
<gene>
    <name evidence="1" type="ORF">ACFSW7_01660</name>
</gene>
<proteinExistence type="predicted"/>
<evidence type="ECO:0000313" key="1">
    <source>
        <dbReference type="EMBL" id="MFD2757080.1"/>
    </source>
</evidence>
<sequence>MAAPTKSMRELVLARDHYRCAACGRMRPLEFQHRQAVGMGGSRLRPEAWEGLTLCQPCNSRAERDMQTSALKHGWKVRRWIPHAGVVPVYYAWRGQWCVLDQGEALPITNEEADALMVQAYGDEYEEWREAA</sequence>
<evidence type="ECO:0000313" key="2">
    <source>
        <dbReference type="Proteomes" id="UP001597492"/>
    </source>
</evidence>
<protein>
    <submittedName>
        <fullName evidence="1">HNH endonuclease</fullName>
    </submittedName>
</protein>
<dbReference type="RefSeq" id="WP_019618413.1">
    <property type="nucleotide sequence ID" value="NZ_JBHUNE010000001.1"/>
</dbReference>
<name>A0ABW5UUH4_9MICO</name>